<gene>
    <name evidence="1" type="ORF">ECEC1870_2683</name>
</gene>
<evidence type="ECO:0000313" key="2">
    <source>
        <dbReference type="Proteomes" id="UP000006789"/>
    </source>
</evidence>
<reference evidence="1 2" key="1">
    <citation type="submission" date="2012-06" db="EMBL/GenBank/DDBJ databases">
        <title>Genomic anatomy of Escherichia coli O157:H7 outbreaks.</title>
        <authorList>
            <person name="Eppinger M."/>
            <person name="Daugherty S."/>
            <person name="Agrawal S."/>
            <person name="Galens K."/>
            <person name="Tallon L."/>
            <person name="Shefchek K."/>
            <person name="Parankush S."/>
            <person name="Cebula T.A."/>
            <person name="Feng P."/>
            <person name="Soderlund R."/>
            <person name="Mammel M.K."/>
            <person name="DebRoy C."/>
            <person name="Dudley E.G."/>
            <person name="Tarr P.I."/>
            <person name="Fraser-Liggett C."/>
            <person name="Ravel J."/>
        </authorList>
    </citation>
    <scope>NUCLEOTIDE SEQUENCE [LARGE SCALE GENOMIC DNA]</scope>
    <source>
        <strain evidence="1 2">EC1870</strain>
    </source>
</reference>
<organism evidence="1 2">
    <name type="scientific">Escherichia coli EC1870</name>
    <dbReference type="NCBI Taxonomy" id="1005554"/>
    <lineage>
        <taxon>Bacteria</taxon>
        <taxon>Pseudomonadati</taxon>
        <taxon>Pseudomonadota</taxon>
        <taxon>Gammaproteobacteria</taxon>
        <taxon>Enterobacterales</taxon>
        <taxon>Enterobacteriaceae</taxon>
        <taxon>Escherichia</taxon>
    </lineage>
</organism>
<evidence type="ECO:0000313" key="1">
    <source>
        <dbReference type="EMBL" id="EKJ44100.1"/>
    </source>
</evidence>
<name>A0AAV3H9H9_ECOLX</name>
<comment type="caution">
    <text evidence="1">The sequence shown here is derived from an EMBL/GenBank/DDBJ whole genome shotgun (WGS) entry which is preliminary data.</text>
</comment>
<proteinExistence type="predicted"/>
<dbReference type="Proteomes" id="UP000006789">
    <property type="component" value="Unassembled WGS sequence"/>
</dbReference>
<feature type="non-terminal residue" evidence="1">
    <location>
        <position position="1"/>
    </location>
</feature>
<sequence length="15" mass="1874">CYGLIKSIYYVFYLE</sequence>
<dbReference type="EMBL" id="AMVG01000376">
    <property type="protein sequence ID" value="EKJ44100.1"/>
    <property type="molecule type" value="Genomic_DNA"/>
</dbReference>
<protein>
    <submittedName>
        <fullName evidence="1">Uncharacterized protein</fullName>
    </submittedName>
</protein>
<accession>A0AAV3H9H9</accession>